<evidence type="ECO:0000256" key="4">
    <source>
        <dbReference type="ARBA" id="ARBA00022454"/>
    </source>
</evidence>
<organism evidence="10 11">
    <name type="scientific">Microthyrium microscopicum</name>
    <dbReference type="NCBI Taxonomy" id="703497"/>
    <lineage>
        <taxon>Eukaryota</taxon>
        <taxon>Fungi</taxon>
        <taxon>Dikarya</taxon>
        <taxon>Ascomycota</taxon>
        <taxon>Pezizomycotina</taxon>
        <taxon>Dothideomycetes</taxon>
        <taxon>Dothideomycetes incertae sedis</taxon>
        <taxon>Microthyriales</taxon>
        <taxon>Microthyriaceae</taxon>
        <taxon>Microthyrium</taxon>
    </lineage>
</organism>
<evidence type="ECO:0000256" key="5">
    <source>
        <dbReference type="ARBA" id="ARBA00022895"/>
    </source>
</evidence>
<dbReference type="Gene3D" id="2.40.50.140">
    <property type="entry name" value="Nucleic acid-binding proteins"/>
    <property type="match status" value="3"/>
</dbReference>
<evidence type="ECO:0000313" key="10">
    <source>
        <dbReference type="EMBL" id="KAF2667035.1"/>
    </source>
</evidence>
<feature type="compositionally biased region" description="Basic residues" evidence="8">
    <location>
        <begin position="333"/>
        <end position="344"/>
    </location>
</feature>
<keyword evidence="5" id="KW-0779">Telomere</keyword>
<dbReference type="InterPro" id="IPR032042">
    <property type="entry name" value="POT1PC"/>
</dbReference>
<dbReference type="InterPro" id="IPR028389">
    <property type="entry name" value="POT1"/>
</dbReference>
<evidence type="ECO:0000256" key="3">
    <source>
        <dbReference type="ARBA" id="ARBA00008442"/>
    </source>
</evidence>
<evidence type="ECO:0000313" key="11">
    <source>
        <dbReference type="Proteomes" id="UP000799302"/>
    </source>
</evidence>
<dbReference type="EMBL" id="MU004238">
    <property type="protein sequence ID" value="KAF2667035.1"/>
    <property type="molecule type" value="Genomic_DNA"/>
</dbReference>
<dbReference type="PANTHER" id="PTHR14513:SF0">
    <property type="entry name" value="PROTECTION OF TELOMERES PROTEIN 1"/>
    <property type="match status" value="1"/>
</dbReference>
<dbReference type="SUPFAM" id="SSF50249">
    <property type="entry name" value="Nucleic acid-binding proteins"/>
    <property type="match status" value="2"/>
</dbReference>
<feature type="compositionally biased region" description="Basic and acidic residues" evidence="8">
    <location>
        <begin position="345"/>
        <end position="359"/>
    </location>
</feature>
<dbReference type="GO" id="GO:0010521">
    <property type="term" value="F:telomerase inhibitor activity"/>
    <property type="evidence" value="ECO:0007669"/>
    <property type="project" value="TreeGrafter"/>
</dbReference>
<name>A0A6A6U446_9PEZI</name>
<keyword evidence="11" id="KW-1185">Reference proteome</keyword>
<feature type="region of interest" description="Disordered" evidence="8">
    <location>
        <begin position="318"/>
        <end position="375"/>
    </location>
</feature>
<dbReference type="PANTHER" id="PTHR14513">
    <property type="entry name" value="PROTECTION OF TELOMERES 1"/>
    <property type="match status" value="1"/>
</dbReference>
<dbReference type="AlphaFoldDB" id="A0A6A6U446"/>
<dbReference type="GO" id="GO:0000783">
    <property type="term" value="C:nuclear telomere cap complex"/>
    <property type="evidence" value="ECO:0007669"/>
    <property type="project" value="TreeGrafter"/>
</dbReference>
<gene>
    <name evidence="10" type="ORF">BT63DRAFT_327557</name>
</gene>
<proteinExistence type="inferred from homology"/>
<comment type="similarity">
    <text evidence="3">Belongs to the telombin family.</text>
</comment>
<protein>
    <recommendedName>
        <fullName evidence="9">Protection of telomeres protein 1 ssDNA-binding domain-containing protein</fullName>
    </recommendedName>
</protein>
<keyword evidence="6" id="KW-0238">DNA-binding</keyword>
<sequence>MTDFLVPPLPHGFTHLVDIASSSNTKYDVVGVICDHLPPKELETKDWMIKVVLQSPDGHQFPLRLFYRNREDVDTITGIGNIVFVWSASKRTTRDREQELVANRINTLVVIQNNDLPDVEFAGTHITNPKFKYTKIPDRSTRKLTDLEQLYALHLSSWKRKETFASQAQTTNNSPVELSSLRVDRFYNVVGEVVKTWWESGASSVYSLYITDYTENPFFFDQGLIDSGSQSHNNLISGKRTVQVSLFSPHADWATHNISVGDFVWIRNLLVRHRNNSESIIEGKLHTDTDRPNQIDIFKLQEGDLRLLKLLKARKEYHELPPSPSEDLDKQSKNAKKKRDKKKRKEAERERLEQEELERQNQAPKPQQQTTAPIANPLVVPGFPLEILTDVVSIIEAPELQGTNPRTGKPITFPFVNKSYRAQVRVLDFKPDLEDFCQSLDDPEYNDIPMDTSATWNFTQCENRWEWAFYLLVEDAHPNLGQPREKLMLIVNNKNAQFLLNLDACDLRKNPETLKELREKLFALWGEIEESKRNGTHDLAITPRNRPFICCIQEYGVKNNEGGWNRMHAMTSTTIRK</sequence>
<dbReference type="InterPro" id="IPR012340">
    <property type="entry name" value="NA-bd_OB-fold"/>
</dbReference>
<dbReference type="GO" id="GO:0016233">
    <property type="term" value="P:telomere capping"/>
    <property type="evidence" value="ECO:0007669"/>
    <property type="project" value="TreeGrafter"/>
</dbReference>
<evidence type="ECO:0000256" key="8">
    <source>
        <dbReference type="SAM" id="MobiDB-lite"/>
    </source>
</evidence>
<evidence type="ECO:0000256" key="7">
    <source>
        <dbReference type="ARBA" id="ARBA00023242"/>
    </source>
</evidence>
<feature type="domain" description="Protection of telomeres protein 1 ssDNA-binding" evidence="9">
    <location>
        <begin position="178"/>
        <end position="319"/>
    </location>
</feature>
<dbReference type="OrthoDB" id="2186770at2759"/>
<evidence type="ECO:0000256" key="2">
    <source>
        <dbReference type="ARBA" id="ARBA00004574"/>
    </source>
</evidence>
<reference evidence="10" key="1">
    <citation type="journal article" date="2020" name="Stud. Mycol.">
        <title>101 Dothideomycetes genomes: a test case for predicting lifestyles and emergence of pathogens.</title>
        <authorList>
            <person name="Haridas S."/>
            <person name="Albert R."/>
            <person name="Binder M."/>
            <person name="Bloem J."/>
            <person name="Labutti K."/>
            <person name="Salamov A."/>
            <person name="Andreopoulos B."/>
            <person name="Baker S."/>
            <person name="Barry K."/>
            <person name="Bills G."/>
            <person name="Bluhm B."/>
            <person name="Cannon C."/>
            <person name="Castanera R."/>
            <person name="Culley D."/>
            <person name="Daum C."/>
            <person name="Ezra D."/>
            <person name="Gonzalez J."/>
            <person name="Henrissat B."/>
            <person name="Kuo A."/>
            <person name="Liang C."/>
            <person name="Lipzen A."/>
            <person name="Lutzoni F."/>
            <person name="Magnuson J."/>
            <person name="Mondo S."/>
            <person name="Nolan M."/>
            <person name="Ohm R."/>
            <person name="Pangilinan J."/>
            <person name="Park H.-J."/>
            <person name="Ramirez L."/>
            <person name="Alfaro M."/>
            <person name="Sun H."/>
            <person name="Tritt A."/>
            <person name="Yoshinaga Y."/>
            <person name="Zwiers L.-H."/>
            <person name="Turgeon B."/>
            <person name="Goodwin S."/>
            <person name="Spatafora J."/>
            <person name="Crous P."/>
            <person name="Grigoriev I."/>
        </authorList>
    </citation>
    <scope>NUCLEOTIDE SEQUENCE</scope>
    <source>
        <strain evidence="10">CBS 115976</strain>
    </source>
</reference>
<evidence type="ECO:0000256" key="6">
    <source>
        <dbReference type="ARBA" id="ARBA00023125"/>
    </source>
</evidence>
<dbReference type="GO" id="GO:0032210">
    <property type="term" value="P:regulation of telomere maintenance via telomerase"/>
    <property type="evidence" value="ECO:0007669"/>
    <property type="project" value="TreeGrafter"/>
</dbReference>
<feature type="compositionally biased region" description="Low complexity" evidence="8">
    <location>
        <begin position="360"/>
        <end position="375"/>
    </location>
</feature>
<evidence type="ECO:0000259" key="9">
    <source>
        <dbReference type="Pfam" id="PF16686"/>
    </source>
</evidence>
<keyword evidence="7" id="KW-0539">Nucleus</keyword>
<keyword evidence="4" id="KW-0158">Chromosome</keyword>
<dbReference type="Proteomes" id="UP000799302">
    <property type="component" value="Unassembled WGS sequence"/>
</dbReference>
<dbReference type="Pfam" id="PF16686">
    <property type="entry name" value="POT1PC"/>
    <property type="match status" value="1"/>
</dbReference>
<comment type="subcellular location">
    <subcellularLocation>
        <location evidence="2">Chromosome</location>
        <location evidence="2">Telomere</location>
    </subcellularLocation>
    <subcellularLocation>
        <location evidence="1">Nucleus</location>
    </subcellularLocation>
</comment>
<accession>A0A6A6U446</accession>
<evidence type="ECO:0000256" key="1">
    <source>
        <dbReference type="ARBA" id="ARBA00004123"/>
    </source>
</evidence>
<dbReference type="GO" id="GO:0098505">
    <property type="term" value="F:G-rich strand telomeric DNA binding"/>
    <property type="evidence" value="ECO:0007669"/>
    <property type="project" value="TreeGrafter"/>
</dbReference>